<reference evidence="2 3" key="1">
    <citation type="submission" date="2020-09" db="EMBL/GenBank/DDBJ databases">
        <title>Draft Genome Sequences of Oil-Oxidizing Bacteria Halomonas titanicae, Marinobacter lutaoensis, and Virgibacillus halodenitrificans Isolated from Highly Saline Environments.</title>
        <authorList>
            <person name="Grouzdev D.S."/>
            <person name="Sokolova D.S."/>
            <person name="Semenova E.M."/>
            <person name="Borzenkov I.A."/>
            <person name="Bidzhieva S.K."/>
            <person name="Poltaraus A.B."/>
            <person name="Nazina T.N."/>
        </authorList>
    </citation>
    <scope>NUCLEOTIDE SEQUENCE [LARGE SCALE GENOMIC DNA]</scope>
    <source>
        <strain evidence="2 3">VKM B-3472D</strain>
    </source>
</reference>
<evidence type="ECO:0000256" key="1">
    <source>
        <dbReference type="SAM" id="MobiDB-lite"/>
    </source>
</evidence>
<name>A0ABR7VPN1_VIRHA</name>
<comment type="caution">
    <text evidence="2">The sequence shown here is derived from an EMBL/GenBank/DDBJ whole genome shotgun (WGS) entry which is preliminary data.</text>
</comment>
<evidence type="ECO:0000313" key="2">
    <source>
        <dbReference type="EMBL" id="MBD1223874.1"/>
    </source>
</evidence>
<sequence length="310" mass="36805">MLAQLIKLQDYVSRYEWNAYRYPSQFIRLKQDNWKKLYARWQEPLAEVAEEIEQESPKLGALSKIKALMRKNDVDEEEQNLKEENLPETEAELKQHFLNRIFDFQLKWATSTVTELSYMNRSYYTDSLLKFFLQRFPDNYLCMYYPIFTVKSAPVDGEIILISPIGIEIIYIVEEDNMAKVFVESGRTWKIISDKQEKKILSPQIALKRTEQIVTSILRSFNIEFPVQKTVLSRRNTFIFNEELYQTKLVGVQQYEEWFKQKRSLASPLKSQQLKVAEALLKHSQTTSVKRPEWEEDEDPFLTTDHDISK</sequence>
<evidence type="ECO:0000313" key="3">
    <source>
        <dbReference type="Proteomes" id="UP000621631"/>
    </source>
</evidence>
<feature type="region of interest" description="Disordered" evidence="1">
    <location>
        <begin position="283"/>
        <end position="310"/>
    </location>
</feature>
<proteinExistence type="predicted"/>
<keyword evidence="3" id="KW-1185">Reference proteome</keyword>
<protein>
    <submittedName>
        <fullName evidence="2">NERD domain-containing protein</fullName>
    </submittedName>
</protein>
<accession>A0ABR7VPN1</accession>
<gene>
    <name evidence="2" type="ORF">IC602_14810</name>
</gene>
<organism evidence="2 3">
    <name type="scientific">Virgibacillus halodenitrificans</name>
    <name type="common">Bacillus halodenitrificans</name>
    <dbReference type="NCBI Taxonomy" id="1482"/>
    <lineage>
        <taxon>Bacteria</taxon>
        <taxon>Bacillati</taxon>
        <taxon>Bacillota</taxon>
        <taxon>Bacilli</taxon>
        <taxon>Bacillales</taxon>
        <taxon>Bacillaceae</taxon>
        <taxon>Virgibacillus</taxon>
    </lineage>
</organism>
<dbReference type="Proteomes" id="UP000621631">
    <property type="component" value="Unassembled WGS sequence"/>
</dbReference>
<dbReference type="EMBL" id="JACWEZ010000011">
    <property type="protein sequence ID" value="MBD1223874.1"/>
    <property type="molecule type" value="Genomic_DNA"/>
</dbReference>